<dbReference type="PANTHER" id="PTHR46832:SF1">
    <property type="entry name" value="5'-METHYLTHIOADENOSINE_S-ADENOSYLHOMOCYSTEINE NUCLEOSIDASE"/>
    <property type="match status" value="1"/>
</dbReference>
<evidence type="ECO:0000313" key="3">
    <source>
        <dbReference type="Proteomes" id="UP000182248"/>
    </source>
</evidence>
<dbReference type="Gene3D" id="3.40.50.1580">
    <property type="entry name" value="Nucleoside phosphorylase domain"/>
    <property type="match status" value="1"/>
</dbReference>
<dbReference type="InterPro" id="IPR000845">
    <property type="entry name" value="Nucleoside_phosphorylase_d"/>
</dbReference>
<name>A0A1K1PUZ6_9FLAO</name>
<dbReference type="GO" id="GO:0019284">
    <property type="term" value="P:L-methionine salvage from S-adenosylmethionine"/>
    <property type="evidence" value="ECO:0007669"/>
    <property type="project" value="TreeGrafter"/>
</dbReference>
<evidence type="ECO:0000259" key="1">
    <source>
        <dbReference type="Pfam" id="PF01048"/>
    </source>
</evidence>
<dbReference type="EMBL" id="FPJE01000010">
    <property type="protein sequence ID" value="SFW51324.1"/>
    <property type="molecule type" value="Genomic_DNA"/>
</dbReference>
<protein>
    <submittedName>
        <fullName evidence="2">Adenosylhomocysteine nucleosidase</fullName>
    </submittedName>
</protein>
<reference evidence="2 3" key="1">
    <citation type="submission" date="2016-11" db="EMBL/GenBank/DDBJ databases">
        <authorList>
            <person name="Jaros S."/>
            <person name="Januszkiewicz K."/>
            <person name="Wedrychowicz H."/>
        </authorList>
    </citation>
    <scope>NUCLEOTIDE SEQUENCE [LARGE SCALE GENOMIC DNA]</scope>
    <source>
        <strain evidence="2 3">CGMCC 1.12145</strain>
    </source>
</reference>
<dbReference type="CDD" id="cd09008">
    <property type="entry name" value="MTAN"/>
    <property type="match status" value="1"/>
</dbReference>
<dbReference type="GO" id="GO:0009116">
    <property type="term" value="P:nucleoside metabolic process"/>
    <property type="evidence" value="ECO:0007669"/>
    <property type="project" value="InterPro"/>
</dbReference>
<dbReference type="AlphaFoldDB" id="A0A1K1PUZ6"/>
<organism evidence="2 3">
    <name type="scientific">Sinomicrobium oceani</name>
    <dbReference type="NCBI Taxonomy" id="1150368"/>
    <lineage>
        <taxon>Bacteria</taxon>
        <taxon>Pseudomonadati</taxon>
        <taxon>Bacteroidota</taxon>
        <taxon>Flavobacteriia</taxon>
        <taxon>Flavobacteriales</taxon>
        <taxon>Flavobacteriaceae</taxon>
        <taxon>Sinomicrobium</taxon>
    </lineage>
</organism>
<sequence>MPDIRTTGKPMTRIKDIQGYTTEETLFVFALESEAGTAFDHTNKLITGIGKVNAAFELTKAIQRQKPKLIINLGSAGSNAFPRGEVICCNTFIQRDMDVRPLGFSLYETPLSGIPPLLEHGIKFGGLQEGTCGTGDSFEIQHQTDAYNVVDMEAYALAMIAMKENIPFLCLKYISDGADGAAAEDWSVQVHKASRAFAGILFREY</sequence>
<accession>A0A1K1PUZ6</accession>
<dbReference type="Pfam" id="PF01048">
    <property type="entry name" value="PNP_UDP_1"/>
    <property type="match status" value="1"/>
</dbReference>
<dbReference type="GO" id="GO:0008782">
    <property type="term" value="F:adenosylhomocysteine nucleosidase activity"/>
    <property type="evidence" value="ECO:0007669"/>
    <property type="project" value="TreeGrafter"/>
</dbReference>
<proteinExistence type="predicted"/>
<dbReference type="GO" id="GO:0008930">
    <property type="term" value="F:methylthioadenosine nucleosidase activity"/>
    <property type="evidence" value="ECO:0007669"/>
    <property type="project" value="TreeGrafter"/>
</dbReference>
<dbReference type="InterPro" id="IPR035994">
    <property type="entry name" value="Nucleoside_phosphorylase_sf"/>
</dbReference>
<gene>
    <name evidence="2" type="ORF">SAMN02927921_02034</name>
</gene>
<keyword evidence="3" id="KW-1185">Reference proteome</keyword>
<dbReference type="GO" id="GO:0005829">
    <property type="term" value="C:cytosol"/>
    <property type="evidence" value="ECO:0007669"/>
    <property type="project" value="TreeGrafter"/>
</dbReference>
<dbReference type="PANTHER" id="PTHR46832">
    <property type="entry name" value="5'-METHYLTHIOADENOSINE/S-ADENOSYLHOMOCYSTEINE NUCLEOSIDASE"/>
    <property type="match status" value="1"/>
</dbReference>
<evidence type="ECO:0000313" key="2">
    <source>
        <dbReference type="EMBL" id="SFW51324.1"/>
    </source>
</evidence>
<dbReference type="Proteomes" id="UP000182248">
    <property type="component" value="Unassembled WGS sequence"/>
</dbReference>
<dbReference type="STRING" id="1150368.SAMN02927921_02034"/>
<feature type="domain" description="Nucleoside phosphorylase" evidence="1">
    <location>
        <begin position="47"/>
        <end position="193"/>
    </location>
</feature>
<dbReference type="SUPFAM" id="SSF53167">
    <property type="entry name" value="Purine and uridine phosphorylases"/>
    <property type="match status" value="1"/>
</dbReference>